<dbReference type="PANTHER" id="PTHR13211:SF0">
    <property type="entry name" value="TELOMERASE CAJAL BODY PROTEIN 1"/>
    <property type="match status" value="1"/>
</dbReference>
<gene>
    <name evidence="2" type="primary">gb11033</name>
    <name evidence="2" type="ORF">PR202_gb11033</name>
</gene>
<dbReference type="PANTHER" id="PTHR13211">
    <property type="entry name" value="TELOMERASE CAJAL BODY PROTEIN 1"/>
    <property type="match status" value="1"/>
</dbReference>
<evidence type="ECO:0000313" key="3">
    <source>
        <dbReference type="Proteomes" id="UP001054889"/>
    </source>
</evidence>
<protein>
    <submittedName>
        <fullName evidence="2">Uncharacterized protein</fullName>
    </submittedName>
</protein>
<keyword evidence="3" id="KW-1185">Reference proteome</keyword>
<proteinExistence type="predicted"/>
<dbReference type="EMBL" id="BQKI01000076">
    <property type="protein sequence ID" value="GJN23388.1"/>
    <property type="molecule type" value="Genomic_DNA"/>
</dbReference>
<dbReference type="Proteomes" id="UP001054889">
    <property type="component" value="Unassembled WGS sequence"/>
</dbReference>
<reference evidence="2" key="2">
    <citation type="submission" date="2021-12" db="EMBL/GenBank/DDBJ databases">
        <title>Resequencing data analysis of finger millet.</title>
        <authorList>
            <person name="Hatakeyama M."/>
            <person name="Aluri S."/>
            <person name="Balachadran M.T."/>
            <person name="Sivarajan S.R."/>
            <person name="Poveda L."/>
            <person name="Shimizu-Inatsugi R."/>
            <person name="Schlapbach R."/>
            <person name="Sreeman S.M."/>
            <person name="Shimizu K.K."/>
        </authorList>
    </citation>
    <scope>NUCLEOTIDE SEQUENCE</scope>
</reference>
<dbReference type="AlphaFoldDB" id="A0AAV5EKX8"/>
<reference evidence="2" key="1">
    <citation type="journal article" date="2018" name="DNA Res.">
        <title>Multiple hybrid de novo genome assembly of finger millet, an orphan allotetraploid crop.</title>
        <authorList>
            <person name="Hatakeyama M."/>
            <person name="Aluri S."/>
            <person name="Balachadran M.T."/>
            <person name="Sivarajan S.R."/>
            <person name="Patrignani A."/>
            <person name="Gruter S."/>
            <person name="Poveda L."/>
            <person name="Shimizu-Inatsugi R."/>
            <person name="Baeten J."/>
            <person name="Francoijs K.J."/>
            <person name="Nataraja K.N."/>
            <person name="Reddy Y.A.N."/>
            <person name="Phadnis S."/>
            <person name="Ravikumar R.L."/>
            <person name="Schlapbach R."/>
            <person name="Sreeman S.M."/>
            <person name="Shimizu K.K."/>
        </authorList>
    </citation>
    <scope>NUCLEOTIDE SEQUENCE</scope>
</reference>
<comment type="caution">
    <text evidence="2">The sequence shown here is derived from an EMBL/GenBank/DDBJ whole genome shotgun (WGS) entry which is preliminary data.</text>
</comment>
<feature type="compositionally biased region" description="Low complexity" evidence="1">
    <location>
        <begin position="10"/>
        <end position="28"/>
    </location>
</feature>
<feature type="region of interest" description="Disordered" evidence="1">
    <location>
        <begin position="1"/>
        <end position="42"/>
    </location>
</feature>
<sequence>MAAGAEEEAAAPLDAAEGGDSAEGAAVETTEEDAAAGYSWPQLRFDHPPRRLYHFARQFRSTAGGGGGENFLKGVKWSPDGSSFLTSSDDNSLRLFYLYVRARLLLPSDIVSLS</sequence>
<organism evidence="2 3">
    <name type="scientific">Eleusine coracana subsp. coracana</name>
    <dbReference type="NCBI Taxonomy" id="191504"/>
    <lineage>
        <taxon>Eukaryota</taxon>
        <taxon>Viridiplantae</taxon>
        <taxon>Streptophyta</taxon>
        <taxon>Embryophyta</taxon>
        <taxon>Tracheophyta</taxon>
        <taxon>Spermatophyta</taxon>
        <taxon>Magnoliopsida</taxon>
        <taxon>Liliopsida</taxon>
        <taxon>Poales</taxon>
        <taxon>Poaceae</taxon>
        <taxon>PACMAD clade</taxon>
        <taxon>Chloridoideae</taxon>
        <taxon>Cynodonteae</taxon>
        <taxon>Eleusininae</taxon>
        <taxon>Eleusine</taxon>
    </lineage>
</organism>
<dbReference type="InterPro" id="IPR051150">
    <property type="entry name" value="SWT21/TCAB1_mRNA_Telomere"/>
</dbReference>
<accession>A0AAV5EKX8</accession>
<evidence type="ECO:0000313" key="2">
    <source>
        <dbReference type="EMBL" id="GJN23388.1"/>
    </source>
</evidence>
<name>A0AAV5EKX8_ELECO</name>
<evidence type="ECO:0000256" key="1">
    <source>
        <dbReference type="SAM" id="MobiDB-lite"/>
    </source>
</evidence>